<comment type="similarity">
    <text evidence="1">Belongs to the metallo-dependent hydrolases superfamily. ACMSD family.</text>
</comment>
<keyword evidence="4" id="KW-0862">Zinc</keyword>
<sequence length="335" mass="37529">MNFEERIDTHAHFIPKFYREELEKRGHKNPDHMPGIPEWSVESHLDLMKKLNISKSILSISSPGTSLTPGDDAAARILTRQCNDYAAKLRSQHSSLGFWASLPLPNVEDTLKEIAYALDTLKAEGVTIETNHHGTYLGDPSLDRIFDELNRRRAKVFIHPTSPCMKSCHGHGPTPAATLTQFPNPMFEFMFDTVRAVISLFLSGTIARCPHITFIIPHAGAALPPIIERFTAFSSLIGGSRTLSSQEVKDAFAHQFYFDLAGCPFPDQIWGLLRYVGTDRLLYGSDYPFTPQPAVAMLATRMAAEMERIWGKEERRAILFGNARKLLGNLDSCKL</sequence>
<proteinExistence type="inferred from homology"/>
<keyword evidence="3 8" id="KW-0210">Decarboxylase</keyword>
<dbReference type="AlphaFoldDB" id="A0A0C3DB10"/>
<evidence type="ECO:0000256" key="7">
    <source>
        <dbReference type="ARBA" id="ARBA00038889"/>
    </source>
</evidence>
<evidence type="ECO:0000256" key="2">
    <source>
        <dbReference type="ARBA" id="ARBA00022723"/>
    </source>
</evidence>
<evidence type="ECO:0000259" key="9">
    <source>
        <dbReference type="Pfam" id="PF04909"/>
    </source>
</evidence>
<dbReference type="EMBL" id="KN832879">
    <property type="protein sequence ID" value="KIM99092.1"/>
    <property type="molecule type" value="Genomic_DNA"/>
</dbReference>
<dbReference type="HOGENOM" id="CLU_039329_2_0_1"/>
<organism evidence="10 11">
    <name type="scientific">Oidiodendron maius (strain Zn)</name>
    <dbReference type="NCBI Taxonomy" id="913774"/>
    <lineage>
        <taxon>Eukaryota</taxon>
        <taxon>Fungi</taxon>
        <taxon>Dikarya</taxon>
        <taxon>Ascomycota</taxon>
        <taxon>Pezizomycotina</taxon>
        <taxon>Leotiomycetes</taxon>
        <taxon>Leotiomycetes incertae sedis</taxon>
        <taxon>Myxotrichaceae</taxon>
        <taxon>Oidiodendron</taxon>
    </lineage>
</organism>
<comment type="catalytic activity">
    <reaction evidence="6">
        <text>6-methylsalicylate + H(+) = 3-methylphenol + CO2</text>
        <dbReference type="Rhea" id="RHEA:23112"/>
        <dbReference type="ChEBI" id="CHEBI:15378"/>
        <dbReference type="ChEBI" id="CHEBI:16526"/>
        <dbReference type="ChEBI" id="CHEBI:17231"/>
        <dbReference type="ChEBI" id="CHEBI:36658"/>
        <dbReference type="EC" id="4.1.1.52"/>
    </reaction>
    <physiologicalReaction direction="left-to-right" evidence="6">
        <dbReference type="Rhea" id="RHEA:23113"/>
    </physiologicalReaction>
</comment>
<dbReference type="InterPro" id="IPR006680">
    <property type="entry name" value="Amidohydro-rel"/>
</dbReference>
<evidence type="ECO:0000256" key="1">
    <source>
        <dbReference type="ARBA" id="ARBA00005871"/>
    </source>
</evidence>
<feature type="domain" description="Amidohydrolase-related" evidence="9">
    <location>
        <begin position="7"/>
        <end position="328"/>
    </location>
</feature>
<keyword evidence="5 8" id="KW-0456">Lyase</keyword>
<dbReference type="GO" id="GO:0005829">
    <property type="term" value="C:cytosol"/>
    <property type="evidence" value="ECO:0007669"/>
    <property type="project" value="TreeGrafter"/>
</dbReference>
<keyword evidence="2" id="KW-0479">Metal-binding</keyword>
<gene>
    <name evidence="10" type="ORF">OIDMADRAFT_166719</name>
</gene>
<dbReference type="SUPFAM" id="SSF51556">
    <property type="entry name" value="Metallo-dependent hydrolases"/>
    <property type="match status" value="1"/>
</dbReference>
<dbReference type="GO" id="GO:0046872">
    <property type="term" value="F:metal ion binding"/>
    <property type="evidence" value="ECO:0007669"/>
    <property type="project" value="UniProtKB-KW"/>
</dbReference>
<name>A0A0C3DB10_OIDMZ</name>
<dbReference type="Proteomes" id="UP000054321">
    <property type="component" value="Unassembled WGS sequence"/>
</dbReference>
<evidence type="ECO:0000256" key="3">
    <source>
        <dbReference type="ARBA" id="ARBA00022793"/>
    </source>
</evidence>
<dbReference type="GO" id="GO:0016787">
    <property type="term" value="F:hydrolase activity"/>
    <property type="evidence" value="ECO:0007669"/>
    <property type="project" value="InterPro"/>
</dbReference>
<dbReference type="Pfam" id="PF04909">
    <property type="entry name" value="Amidohydro_2"/>
    <property type="match status" value="1"/>
</dbReference>
<dbReference type="GO" id="GO:0047596">
    <property type="term" value="F:6-methylsalicylate decarboxylase activity"/>
    <property type="evidence" value="ECO:0007669"/>
    <property type="project" value="UniProtKB-EC"/>
</dbReference>
<evidence type="ECO:0000256" key="6">
    <source>
        <dbReference type="ARBA" id="ARBA00036832"/>
    </source>
</evidence>
<dbReference type="InParanoid" id="A0A0C3DB10"/>
<dbReference type="OrthoDB" id="2832284at2759"/>
<protein>
    <recommendedName>
        <fullName evidence="7">6-methylsalicylate decarboxylase</fullName>
        <ecNumber evidence="7">4.1.1.52</ecNumber>
    </recommendedName>
</protein>
<dbReference type="GO" id="GO:0019748">
    <property type="term" value="P:secondary metabolic process"/>
    <property type="evidence" value="ECO:0007669"/>
    <property type="project" value="TreeGrafter"/>
</dbReference>
<accession>A0A0C3DB10</accession>
<evidence type="ECO:0000313" key="11">
    <source>
        <dbReference type="Proteomes" id="UP000054321"/>
    </source>
</evidence>
<reference evidence="10 11" key="1">
    <citation type="submission" date="2014-04" db="EMBL/GenBank/DDBJ databases">
        <authorList>
            <consortium name="DOE Joint Genome Institute"/>
            <person name="Kuo A."/>
            <person name="Martino E."/>
            <person name="Perotto S."/>
            <person name="Kohler A."/>
            <person name="Nagy L.G."/>
            <person name="Floudas D."/>
            <person name="Copeland A."/>
            <person name="Barry K.W."/>
            <person name="Cichocki N."/>
            <person name="Veneault-Fourrey C."/>
            <person name="LaButti K."/>
            <person name="Lindquist E.A."/>
            <person name="Lipzen A."/>
            <person name="Lundell T."/>
            <person name="Morin E."/>
            <person name="Murat C."/>
            <person name="Sun H."/>
            <person name="Tunlid A."/>
            <person name="Henrissat B."/>
            <person name="Grigoriev I.V."/>
            <person name="Hibbett D.S."/>
            <person name="Martin F."/>
            <person name="Nordberg H.P."/>
            <person name="Cantor M.N."/>
            <person name="Hua S.X."/>
        </authorList>
    </citation>
    <scope>NUCLEOTIDE SEQUENCE [LARGE SCALE GENOMIC DNA]</scope>
    <source>
        <strain evidence="10 11">Zn</strain>
    </source>
</reference>
<evidence type="ECO:0000313" key="10">
    <source>
        <dbReference type="EMBL" id="KIM99092.1"/>
    </source>
</evidence>
<dbReference type="InterPro" id="IPR032466">
    <property type="entry name" value="Metal_Hydrolase"/>
</dbReference>
<evidence type="ECO:0000256" key="4">
    <source>
        <dbReference type="ARBA" id="ARBA00022833"/>
    </source>
</evidence>
<reference evidence="11" key="2">
    <citation type="submission" date="2015-01" db="EMBL/GenBank/DDBJ databases">
        <title>Evolutionary Origins and Diversification of the Mycorrhizal Mutualists.</title>
        <authorList>
            <consortium name="DOE Joint Genome Institute"/>
            <consortium name="Mycorrhizal Genomics Consortium"/>
            <person name="Kohler A."/>
            <person name="Kuo A."/>
            <person name="Nagy L.G."/>
            <person name="Floudas D."/>
            <person name="Copeland A."/>
            <person name="Barry K.W."/>
            <person name="Cichocki N."/>
            <person name="Veneault-Fourrey C."/>
            <person name="LaButti K."/>
            <person name="Lindquist E.A."/>
            <person name="Lipzen A."/>
            <person name="Lundell T."/>
            <person name="Morin E."/>
            <person name="Murat C."/>
            <person name="Riley R."/>
            <person name="Ohm R."/>
            <person name="Sun H."/>
            <person name="Tunlid A."/>
            <person name="Henrissat B."/>
            <person name="Grigoriev I.V."/>
            <person name="Hibbett D.S."/>
            <person name="Martin F."/>
        </authorList>
    </citation>
    <scope>NUCLEOTIDE SEQUENCE [LARGE SCALE GENOMIC DNA]</scope>
    <source>
        <strain evidence="11">Zn</strain>
    </source>
</reference>
<keyword evidence="11" id="KW-1185">Reference proteome</keyword>
<dbReference type="InterPro" id="IPR032465">
    <property type="entry name" value="ACMSD"/>
</dbReference>
<dbReference type="PANTHER" id="PTHR21240:SF29">
    <property type="entry name" value="AMIDOHYDROLASE-RELATED DOMAIN-CONTAINING PROTEIN"/>
    <property type="match status" value="1"/>
</dbReference>
<dbReference type="PANTHER" id="PTHR21240">
    <property type="entry name" value="2-AMINO-3-CARBOXYLMUCONATE-6-SEMIALDEHYDE DECARBOXYLASE"/>
    <property type="match status" value="1"/>
</dbReference>
<dbReference type="EC" id="4.1.1.52" evidence="7"/>
<dbReference type="Gene3D" id="3.20.20.140">
    <property type="entry name" value="Metal-dependent hydrolases"/>
    <property type="match status" value="1"/>
</dbReference>
<evidence type="ECO:0000256" key="8">
    <source>
        <dbReference type="RuleBase" id="RU366045"/>
    </source>
</evidence>
<dbReference type="STRING" id="913774.A0A0C3DB10"/>
<evidence type="ECO:0000256" key="5">
    <source>
        <dbReference type="ARBA" id="ARBA00023239"/>
    </source>
</evidence>